<evidence type="ECO:0000313" key="3">
    <source>
        <dbReference type="EMBL" id="SLN13752.1"/>
    </source>
</evidence>
<dbReference type="Proteomes" id="UP000193061">
    <property type="component" value="Unassembled WGS sequence"/>
</dbReference>
<dbReference type="InterPro" id="IPR021994">
    <property type="entry name" value="DUF3592"/>
</dbReference>
<dbReference type="AlphaFoldDB" id="A0A1X6Y974"/>
<reference evidence="3 4" key="1">
    <citation type="submission" date="2017-03" db="EMBL/GenBank/DDBJ databases">
        <authorList>
            <person name="Afonso C.L."/>
            <person name="Miller P.J."/>
            <person name="Scott M.A."/>
            <person name="Spackman E."/>
            <person name="Goraichik I."/>
            <person name="Dimitrov K.M."/>
            <person name="Suarez D.L."/>
            <person name="Swayne D.E."/>
        </authorList>
    </citation>
    <scope>NUCLEOTIDE SEQUENCE [LARGE SCALE GENOMIC DNA]</scope>
    <source>
        <strain evidence="3 4">CECT 7450</strain>
    </source>
</reference>
<keyword evidence="1" id="KW-0812">Transmembrane</keyword>
<keyword evidence="4" id="KW-1185">Reference proteome</keyword>
<keyword evidence="1" id="KW-1133">Transmembrane helix</keyword>
<dbReference type="Pfam" id="PF12158">
    <property type="entry name" value="DUF3592"/>
    <property type="match status" value="1"/>
</dbReference>
<gene>
    <name evidence="3" type="ORF">ROA7450_00217</name>
</gene>
<evidence type="ECO:0000256" key="1">
    <source>
        <dbReference type="SAM" id="Phobius"/>
    </source>
</evidence>
<feature type="domain" description="DUF3592" evidence="2">
    <location>
        <begin position="55"/>
        <end position="130"/>
    </location>
</feature>
<protein>
    <recommendedName>
        <fullName evidence="2">DUF3592 domain-containing protein</fullName>
    </recommendedName>
</protein>
<dbReference type="EMBL" id="FWFX01000001">
    <property type="protein sequence ID" value="SLN13752.1"/>
    <property type="molecule type" value="Genomic_DNA"/>
</dbReference>
<dbReference type="OrthoDB" id="7848349at2"/>
<feature type="transmembrane region" description="Helical" evidence="1">
    <location>
        <begin position="141"/>
        <end position="161"/>
    </location>
</feature>
<name>A0A1X6Y974_9RHOB</name>
<feature type="transmembrane region" description="Helical" evidence="1">
    <location>
        <begin position="12"/>
        <end position="37"/>
    </location>
</feature>
<accession>A0A1X6Y974</accession>
<dbReference type="RefSeq" id="WP_159453973.1">
    <property type="nucleotide sequence ID" value="NZ_FWFX01000001.1"/>
</dbReference>
<keyword evidence="1" id="KW-0472">Membrane</keyword>
<evidence type="ECO:0000313" key="4">
    <source>
        <dbReference type="Proteomes" id="UP000193061"/>
    </source>
</evidence>
<evidence type="ECO:0000259" key="2">
    <source>
        <dbReference type="Pfam" id="PF12158"/>
    </source>
</evidence>
<sequence length="245" mass="27337">MSGQIAQKPPSVLALFLKMGGWFVLALGGLILLFSVVGQNNFKTAERFESEGLMAQAEVVKKYTSEHREPDGDIEITYRLVVQFTPTGSDVVTVDRSAPKSIYDNVEEGGRVKLFYLPNQPKKVELVRGASRAGATFLSRLSLVLGIVWLGALWVVGRWAVAGVRARRFGRREEALVSGVKQSLLTINGRPRFRLVWVDSQGREGVSLLHLWPEVEHYKAGDRVGIYHGIKWTWWVGDIGERTGM</sequence>
<organism evidence="3 4">
    <name type="scientific">Roseovarius albus</name>
    <dbReference type="NCBI Taxonomy" id="1247867"/>
    <lineage>
        <taxon>Bacteria</taxon>
        <taxon>Pseudomonadati</taxon>
        <taxon>Pseudomonadota</taxon>
        <taxon>Alphaproteobacteria</taxon>
        <taxon>Rhodobacterales</taxon>
        <taxon>Roseobacteraceae</taxon>
        <taxon>Roseovarius</taxon>
    </lineage>
</organism>
<proteinExistence type="predicted"/>